<evidence type="ECO:0000313" key="2">
    <source>
        <dbReference type="Proteomes" id="UP000075288"/>
    </source>
</evidence>
<accession>A0A150K6S1</accession>
<reference evidence="1 2" key="1">
    <citation type="submission" date="2016-01" db="EMBL/GenBank/DDBJ databases">
        <title>Genome Sequences of Twelve Sporeforming Bacillus Species Isolated from Foods.</title>
        <authorList>
            <person name="Berendsen E.M."/>
            <person name="Wells-Bennik M.H."/>
            <person name="Krawcyk A.O."/>
            <person name="De Jong A."/>
            <person name="Holsappel S."/>
            <person name="Eijlander R.T."/>
            <person name="Kuipers O.P."/>
        </authorList>
    </citation>
    <scope>NUCLEOTIDE SEQUENCE [LARGE SCALE GENOMIC DNA]</scope>
    <source>
        <strain evidence="1 2">B4098</strain>
    </source>
</reference>
<comment type="caution">
    <text evidence="1">The sequence shown here is derived from an EMBL/GenBank/DDBJ whole genome shotgun (WGS) entry which is preliminary data.</text>
</comment>
<dbReference type="PATRIC" id="fig|1398.26.peg.1529"/>
<protein>
    <submittedName>
        <fullName evidence="1">Uncharacterized protein</fullName>
    </submittedName>
</protein>
<name>A0A150K6S1_HEYCO</name>
<dbReference type="AlphaFoldDB" id="A0A150K6S1"/>
<dbReference type="Proteomes" id="UP000075288">
    <property type="component" value="Unassembled WGS sequence"/>
</dbReference>
<gene>
    <name evidence="1" type="ORF">B4098_0188</name>
</gene>
<dbReference type="EMBL" id="LQYG01000018">
    <property type="protein sequence ID" value="KYC65235.1"/>
    <property type="molecule type" value="Genomic_DNA"/>
</dbReference>
<proteinExistence type="predicted"/>
<organism evidence="1 2">
    <name type="scientific">Heyndrickxia coagulans</name>
    <name type="common">Weizmannia coagulans</name>
    <dbReference type="NCBI Taxonomy" id="1398"/>
    <lineage>
        <taxon>Bacteria</taxon>
        <taxon>Bacillati</taxon>
        <taxon>Bacillota</taxon>
        <taxon>Bacilli</taxon>
        <taxon>Bacillales</taxon>
        <taxon>Bacillaceae</taxon>
        <taxon>Heyndrickxia</taxon>
    </lineage>
</organism>
<evidence type="ECO:0000313" key="1">
    <source>
        <dbReference type="EMBL" id="KYC65235.1"/>
    </source>
</evidence>
<sequence>MEKPSFALVLLSFYPELQALSRCRFLRGRDPAFASAGCAVSHKI</sequence>